<organism evidence="1 2">
    <name type="scientific">Nitrospirillum amazonense</name>
    <dbReference type="NCBI Taxonomy" id="28077"/>
    <lineage>
        <taxon>Bacteria</taxon>
        <taxon>Pseudomonadati</taxon>
        <taxon>Pseudomonadota</taxon>
        <taxon>Alphaproteobacteria</taxon>
        <taxon>Rhodospirillales</taxon>
        <taxon>Azospirillaceae</taxon>
        <taxon>Nitrospirillum</taxon>
    </lineage>
</organism>
<proteinExistence type="predicted"/>
<dbReference type="AlphaFoldDB" id="A0A560EGM2"/>
<name>A0A560EGM2_9PROT</name>
<dbReference type="Proteomes" id="UP000319859">
    <property type="component" value="Unassembled WGS sequence"/>
</dbReference>
<dbReference type="EMBL" id="VITN01000057">
    <property type="protein sequence ID" value="TWB08504.1"/>
    <property type="molecule type" value="Genomic_DNA"/>
</dbReference>
<accession>A0A560EGM2</accession>
<gene>
    <name evidence="1" type="ORF">FBZ89_1576</name>
</gene>
<sequence length="29" mass="3271">MTDEMMALRSMLEKGADVDVLRACLTTLR</sequence>
<evidence type="ECO:0000313" key="1">
    <source>
        <dbReference type="EMBL" id="TWB08504.1"/>
    </source>
</evidence>
<comment type="caution">
    <text evidence="1">The sequence shown here is derived from an EMBL/GenBank/DDBJ whole genome shotgun (WGS) entry which is preliminary data.</text>
</comment>
<protein>
    <submittedName>
        <fullName evidence="1">Uncharacterized protein</fullName>
    </submittedName>
</protein>
<reference evidence="1 2" key="1">
    <citation type="submission" date="2019-06" db="EMBL/GenBank/DDBJ databases">
        <title>Genomic Encyclopedia of Type Strains, Phase IV (KMG-V): Genome sequencing to study the core and pangenomes of soil and plant-associated prokaryotes.</title>
        <authorList>
            <person name="Whitman W."/>
        </authorList>
    </citation>
    <scope>NUCLEOTIDE SEQUENCE [LARGE SCALE GENOMIC DNA]</scope>
    <source>
        <strain evidence="1 2">BR 11880</strain>
    </source>
</reference>
<evidence type="ECO:0000313" key="2">
    <source>
        <dbReference type="Proteomes" id="UP000319859"/>
    </source>
</evidence>